<proteinExistence type="inferred from homology"/>
<dbReference type="GO" id="GO:0016616">
    <property type="term" value="F:oxidoreductase activity, acting on the CH-OH group of donors, NAD or NADP as acceptor"/>
    <property type="evidence" value="ECO:0007669"/>
    <property type="project" value="TreeGrafter"/>
</dbReference>
<evidence type="ECO:0000256" key="2">
    <source>
        <dbReference type="ARBA" id="ARBA00023445"/>
    </source>
</evidence>
<dbReference type="STRING" id="1353952.A0A165F706"/>
<dbReference type="InterPro" id="IPR036291">
    <property type="entry name" value="NAD(P)-bd_dom_sf"/>
</dbReference>
<evidence type="ECO:0000313" key="3">
    <source>
        <dbReference type="EMBL" id="KZT56316.1"/>
    </source>
</evidence>
<evidence type="ECO:0000256" key="1">
    <source>
        <dbReference type="ARBA" id="ARBA00023002"/>
    </source>
</evidence>
<sequence length="369" mass="40824">MDTWTVVHIPRPPFLRMRREIYDTQDVCKQLSITNVQHLHSTSCQNPRLVTGANGAILWICRQLLDAGYAVRGTVRKLPKGVYTVNLYKILCIADTFESVIVRDVASWVQAEGSKAIKRIGIASSAVSVLESRDEPSYTEKDWSESVLRTYEEKGDETDGMTAYRVSKVLAERKAYDFMEEHKEAQFNLATILPIYVRVLSSPLLPMLITAVAGMGRSCQTSRNASMQALTSCVVDPKKPEECGSYYSDWVDVRDTALAHIRALQVPAAGSDRFLVPDGPFARQDIYDTLATAAPSIPKIPRGVPGAKHTHGTPALVKDGCGCGHEVVHVFVPNAHMKAIRRRLWVYADCCMSGRQLKSQFPAASSGHT</sequence>
<accession>A0A165F706</accession>
<dbReference type="AlphaFoldDB" id="A0A165F706"/>
<keyword evidence="4" id="KW-1185">Reference proteome</keyword>
<dbReference type="SUPFAM" id="SSF51735">
    <property type="entry name" value="NAD(P)-binding Rossmann-fold domains"/>
    <property type="match status" value="1"/>
</dbReference>
<comment type="similarity">
    <text evidence="2">Belongs to the NAD(P)-dependent epimerase/dehydratase family. Dihydroflavonol-4-reductase subfamily.</text>
</comment>
<dbReference type="Proteomes" id="UP000076842">
    <property type="component" value="Unassembled WGS sequence"/>
</dbReference>
<dbReference type="InterPro" id="IPR050425">
    <property type="entry name" value="NAD(P)_dehydrat-like"/>
</dbReference>
<dbReference type="PANTHER" id="PTHR10366">
    <property type="entry name" value="NAD DEPENDENT EPIMERASE/DEHYDRATASE"/>
    <property type="match status" value="1"/>
</dbReference>
<dbReference type="OrthoDB" id="2735536at2759"/>
<dbReference type="InParanoid" id="A0A165F706"/>
<dbReference type="Gene3D" id="3.40.50.720">
    <property type="entry name" value="NAD(P)-binding Rossmann-like Domain"/>
    <property type="match status" value="2"/>
</dbReference>
<gene>
    <name evidence="3" type="ORF">CALCODRAFT_509580</name>
</gene>
<reference evidence="3 4" key="1">
    <citation type="journal article" date="2016" name="Mol. Biol. Evol.">
        <title>Comparative Genomics of Early-Diverging Mushroom-Forming Fungi Provides Insights into the Origins of Lignocellulose Decay Capabilities.</title>
        <authorList>
            <person name="Nagy L.G."/>
            <person name="Riley R."/>
            <person name="Tritt A."/>
            <person name="Adam C."/>
            <person name="Daum C."/>
            <person name="Floudas D."/>
            <person name="Sun H."/>
            <person name="Yadav J.S."/>
            <person name="Pangilinan J."/>
            <person name="Larsson K.H."/>
            <person name="Matsuura K."/>
            <person name="Barry K."/>
            <person name="Labutti K."/>
            <person name="Kuo R."/>
            <person name="Ohm R.A."/>
            <person name="Bhattacharya S.S."/>
            <person name="Shirouzu T."/>
            <person name="Yoshinaga Y."/>
            <person name="Martin F.M."/>
            <person name="Grigoriev I.V."/>
            <person name="Hibbett D.S."/>
        </authorList>
    </citation>
    <scope>NUCLEOTIDE SEQUENCE [LARGE SCALE GENOMIC DNA]</scope>
    <source>
        <strain evidence="3 4">HHB12733</strain>
    </source>
</reference>
<keyword evidence="1" id="KW-0560">Oxidoreductase</keyword>
<protein>
    <recommendedName>
        <fullName evidence="5">NAD(P)-binding protein</fullName>
    </recommendedName>
</protein>
<organism evidence="3 4">
    <name type="scientific">Calocera cornea HHB12733</name>
    <dbReference type="NCBI Taxonomy" id="1353952"/>
    <lineage>
        <taxon>Eukaryota</taxon>
        <taxon>Fungi</taxon>
        <taxon>Dikarya</taxon>
        <taxon>Basidiomycota</taxon>
        <taxon>Agaricomycotina</taxon>
        <taxon>Dacrymycetes</taxon>
        <taxon>Dacrymycetales</taxon>
        <taxon>Dacrymycetaceae</taxon>
        <taxon>Calocera</taxon>
    </lineage>
</organism>
<evidence type="ECO:0000313" key="4">
    <source>
        <dbReference type="Proteomes" id="UP000076842"/>
    </source>
</evidence>
<evidence type="ECO:0008006" key="5">
    <source>
        <dbReference type="Google" id="ProtNLM"/>
    </source>
</evidence>
<dbReference type="EMBL" id="KV423980">
    <property type="protein sequence ID" value="KZT56316.1"/>
    <property type="molecule type" value="Genomic_DNA"/>
</dbReference>
<name>A0A165F706_9BASI</name>
<dbReference type="PANTHER" id="PTHR10366:SF564">
    <property type="entry name" value="STEROL-4-ALPHA-CARBOXYLATE 3-DEHYDROGENASE, DECARBOXYLATING"/>
    <property type="match status" value="1"/>
</dbReference>